<dbReference type="SUPFAM" id="SSF48452">
    <property type="entry name" value="TPR-like"/>
    <property type="match status" value="2"/>
</dbReference>
<organism evidence="7 8">
    <name type="scientific">Acetatifactor muris</name>
    <dbReference type="NCBI Taxonomy" id="879566"/>
    <lineage>
        <taxon>Bacteria</taxon>
        <taxon>Bacillati</taxon>
        <taxon>Bacillota</taxon>
        <taxon>Clostridia</taxon>
        <taxon>Lachnospirales</taxon>
        <taxon>Lachnospiraceae</taxon>
        <taxon>Acetatifactor</taxon>
    </lineage>
</organism>
<dbReference type="PROSITE" id="PS50011">
    <property type="entry name" value="PROTEIN_KINASE_DOM"/>
    <property type="match status" value="1"/>
</dbReference>
<sequence length="763" mass="86168">MRVVRTAVIMWKLCGQQNISGRVRYKMQTNEPSVLYELPVLRDGTYRIEQELGSGGGGVVYKAWYTNLNKYVVIKELKDASGADVETQRNEVEALKDVKSAYLPQVYDFITVPVMDRDGKEVRNSDGSTVNRVFTVMEFVEGESLDRALDRGRRFSQAQVMKWYGQIASALEVIHRHNVAHRDIKPGNIMLTPEGDVCLIDFNAALVGGNNVRLISRSLGYASPEQYEIYERNKSAAASPIHLGGTNAEAREPEGTATELVREDSQLTEIVAEDVTDTLRTELIAPSPVDGIDWKRSDIYSLGATMYHLLSGQYPPERAKDIIPLSRLGEFGEGVLFVIEQSMRLAPEERFASAGSLLEAIKNIHRYDSRWRASQARKTAAAIAFPVLFALCAGTTLLGRSMMAQEKEERFFAAIYETLNGSEPQTSYEAALHMYSDRIEPYRAMAQRLWEDGDTEGCRVYIEENLGNIAKFQTIPDEEQGFGDIYYILGNCYYYGSGGNDYQRARECFETAVAFVKDNPAYYRDYAITLARTGEIGEAERALEKAQVLNLETDSLNLLRGEIAFAREEYEEAGSCLDEVISSTADDYIRYRAYHTADEIHKKLGNPEQSVELLAGSLNRIPINCVPEMTERLADAYVQCGDYTQAIVLLEELTEKGMPQFHLMQNLAILYENTGDFDAAEALLEKMADLFPGDYRVPMRRAFLEADRQSNIENESRDYALTKEYYEQAAAMYQETVKPGETDAQMQQLESIMEQLRANRWIE</sequence>
<accession>A0A2K4ZEC0</accession>
<evidence type="ECO:0000256" key="2">
    <source>
        <dbReference type="ARBA" id="ARBA00022741"/>
    </source>
</evidence>
<evidence type="ECO:0000313" key="8">
    <source>
        <dbReference type="Proteomes" id="UP000236311"/>
    </source>
</evidence>
<keyword evidence="3 7" id="KW-0418">Kinase</keyword>
<dbReference type="InterPro" id="IPR008271">
    <property type="entry name" value="Ser/Thr_kinase_AS"/>
</dbReference>
<evidence type="ECO:0000256" key="1">
    <source>
        <dbReference type="ARBA" id="ARBA00022679"/>
    </source>
</evidence>
<dbReference type="Gene3D" id="1.10.510.10">
    <property type="entry name" value="Transferase(Phosphotransferase) domain 1"/>
    <property type="match status" value="2"/>
</dbReference>
<evidence type="ECO:0000313" key="7">
    <source>
        <dbReference type="EMBL" id="SOY28809.1"/>
    </source>
</evidence>
<dbReference type="PROSITE" id="PS00107">
    <property type="entry name" value="PROTEIN_KINASE_ATP"/>
    <property type="match status" value="1"/>
</dbReference>
<dbReference type="Pfam" id="PF00069">
    <property type="entry name" value="Pkinase"/>
    <property type="match status" value="1"/>
</dbReference>
<evidence type="ECO:0000256" key="3">
    <source>
        <dbReference type="ARBA" id="ARBA00022777"/>
    </source>
</evidence>
<gene>
    <name evidence="7" type="primary">pknA</name>
    <name evidence="7" type="ORF">AMURIS_01523</name>
</gene>
<dbReference type="Pfam" id="PF13432">
    <property type="entry name" value="TPR_16"/>
    <property type="match status" value="1"/>
</dbReference>
<keyword evidence="8" id="KW-1185">Reference proteome</keyword>
<dbReference type="PANTHER" id="PTHR43289:SF34">
    <property type="entry name" value="SERINE_THREONINE-PROTEIN KINASE YBDM-RELATED"/>
    <property type="match status" value="1"/>
</dbReference>
<keyword evidence="1 7" id="KW-0808">Transferase</keyword>
<dbReference type="CDD" id="cd14014">
    <property type="entry name" value="STKc_PknB_like"/>
    <property type="match status" value="1"/>
</dbReference>
<name>A0A2K4ZEC0_9FIRM</name>
<dbReference type="Gene3D" id="1.25.40.10">
    <property type="entry name" value="Tetratricopeptide repeat domain"/>
    <property type="match status" value="1"/>
</dbReference>
<feature type="domain" description="Protein kinase" evidence="6">
    <location>
        <begin position="46"/>
        <end position="368"/>
    </location>
</feature>
<dbReference type="InterPro" id="IPR000719">
    <property type="entry name" value="Prot_kinase_dom"/>
</dbReference>
<dbReference type="PROSITE" id="PS00108">
    <property type="entry name" value="PROTEIN_KINASE_ST"/>
    <property type="match status" value="1"/>
</dbReference>
<keyword evidence="2 5" id="KW-0547">Nucleotide-binding</keyword>
<evidence type="ECO:0000256" key="4">
    <source>
        <dbReference type="ARBA" id="ARBA00022840"/>
    </source>
</evidence>
<evidence type="ECO:0000259" key="6">
    <source>
        <dbReference type="PROSITE" id="PS50011"/>
    </source>
</evidence>
<dbReference type="PANTHER" id="PTHR43289">
    <property type="entry name" value="MITOGEN-ACTIVATED PROTEIN KINASE KINASE KINASE 20-RELATED"/>
    <property type="match status" value="1"/>
</dbReference>
<dbReference type="AlphaFoldDB" id="A0A2K4ZEC0"/>
<dbReference type="GO" id="GO:0005524">
    <property type="term" value="F:ATP binding"/>
    <property type="evidence" value="ECO:0007669"/>
    <property type="project" value="UniProtKB-UniRule"/>
</dbReference>
<feature type="binding site" evidence="5">
    <location>
        <position position="75"/>
    </location>
    <ligand>
        <name>ATP</name>
        <dbReference type="ChEBI" id="CHEBI:30616"/>
    </ligand>
</feature>
<dbReference type="OrthoDB" id="9788659at2"/>
<dbReference type="InterPro" id="IPR017441">
    <property type="entry name" value="Protein_kinase_ATP_BS"/>
</dbReference>
<dbReference type="Pfam" id="PF14559">
    <property type="entry name" value="TPR_19"/>
    <property type="match status" value="1"/>
</dbReference>
<dbReference type="GO" id="GO:0004674">
    <property type="term" value="F:protein serine/threonine kinase activity"/>
    <property type="evidence" value="ECO:0007669"/>
    <property type="project" value="UniProtKB-EC"/>
</dbReference>
<dbReference type="InterPro" id="IPR011009">
    <property type="entry name" value="Kinase-like_dom_sf"/>
</dbReference>
<dbReference type="SUPFAM" id="SSF56112">
    <property type="entry name" value="Protein kinase-like (PK-like)"/>
    <property type="match status" value="1"/>
</dbReference>
<dbReference type="EC" id="2.7.11.1" evidence="7"/>
<dbReference type="InterPro" id="IPR019734">
    <property type="entry name" value="TPR_rpt"/>
</dbReference>
<reference evidence="7 8" key="1">
    <citation type="submission" date="2018-01" db="EMBL/GenBank/DDBJ databases">
        <authorList>
            <person name="Gaut B.S."/>
            <person name="Morton B.R."/>
            <person name="Clegg M.T."/>
            <person name="Duvall M.R."/>
        </authorList>
    </citation>
    <scope>NUCLEOTIDE SEQUENCE [LARGE SCALE GENOMIC DNA]</scope>
    <source>
        <strain evidence="7">GP69</strain>
    </source>
</reference>
<evidence type="ECO:0000256" key="5">
    <source>
        <dbReference type="PROSITE-ProRule" id="PRU10141"/>
    </source>
</evidence>
<dbReference type="EMBL" id="OFSM01000006">
    <property type="protein sequence ID" value="SOY28809.1"/>
    <property type="molecule type" value="Genomic_DNA"/>
</dbReference>
<dbReference type="Proteomes" id="UP000236311">
    <property type="component" value="Unassembled WGS sequence"/>
</dbReference>
<keyword evidence="4 5" id="KW-0067">ATP-binding</keyword>
<dbReference type="SMART" id="SM00028">
    <property type="entry name" value="TPR"/>
    <property type="match status" value="3"/>
</dbReference>
<proteinExistence type="predicted"/>
<dbReference type="InterPro" id="IPR011990">
    <property type="entry name" value="TPR-like_helical_dom_sf"/>
</dbReference>
<dbReference type="SMART" id="SM00220">
    <property type="entry name" value="S_TKc"/>
    <property type="match status" value="1"/>
</dbReference>
<protein>
    <submittedName>
        <fullName evidence="7">Serine/threonine-protein kinase PknA</fullName>
        <ecNumber evidence="7">2.7.11.1</ecNumber>
    </submittedName>
</protein>